<dbReference type="Proteomes" id="UP001604336">
    <property type="component" value="Unassembled WGS sequence"/>
</dbReference>
<dbReference type="AlphaFoldDB" id="A0ABD1P892"/>
<name>A0ABD1P892_9LAMI</name>
<proteinExistence type="predicted"/>
<evidence type="ECO:0000313" key="1">
    <source>
        <dbReference type="EMBL" id="KAL2460099.1"/>
    </source>
</evidence>
<evidence type="ECO:0000313" key="2">
    <source>
        <dbReference type="Proteomes" id="UP001604336"/>
    </source>
</evidence>
<dbReference type="EMBL" id="JBFOLK010000014">
    <property type="protein sequence ID" value="KAL2460099.1"/>
    <property type="molecule type" value="Genomic_DNA"/>
</dbReference>
<accession>A0ABD1P892</accession>
<organism evidence="1 2">
    <name type="scientific">Abeliophyllum distichum</name>
    <dbReference type="NCBI Taxonomy" id="126358"/>
    <lineage>
        <taxon>Eukaryota</taxon>
        <taxon>Viridiplantae</taxon>
        <taxon>Streptophyta</taxon>
        <taxon>Embryophyta</taxon>
        <taxon>Tracheophyta</taxon>
        <taxon>Spermatophyta</taxon>
        <taxon>Magnoliopsida</taxon>
        <taxon>eudicotyledons</taxon>
        <taxon>Gunneridae</taxon>
        <taxon>Pentapetalae</taxon>
        <taxon>asterids</taxon>
        <taxon>lamiids</taxon>
        <taxon>Lamiales</taxon>
        <taxon>Oleaceae</taxon>
        <taxon>Forsythieae</taxon>
        <taxon>Abeliophyllum</taxon>
    </lineage>
</organism>
<gene>
    <name evidence="1" type="ORF">Adt_43519</name>
</gene>
<protein>
    <submittedName>
        <fullName evidence="1">Uncharacterized protein</fullName>
    </submittedName>
</protein>
<sequence>MQLTQNKDELLKDFIARFNRATLEIKNLQMSVVFTAMMSGTLSCPFKMSLFKNVSDTMHKLLRRGDKYVDAEKTYFITKCMKDRNKYEFNKKKTQDELEPRDNQD</sequence>
<reference evidence="2" key="1">
    <citation type="submission" date="2024-07" db="EMBL/GenBank/DDBJ databases">
        <title>Two chromosome-level genome assemblies of Korean endemic species Abeliophyllum distichum and Forsythia ovata (Oleaceae).</title>
        <authorList>
            <person name="Jang H."/>
        </authorList>
    </citation>
    <scope>NUCLEOTIDE SEQUENCE [LARGE SCALE GENOMIC DNA]</scope>
</reference>
<keyword evidence="2" id="KW-1185">Reference proteome</keyword>
<comment type="caution">
    <text evidence="1">The sequence shown here is derived from an EMBL/GenBank/DDBJ whole genome shotgun (WGS) entry which is preliminary data.</text>
</comment>